<organism evidence="8 9">
    <name type="scientific">Thelephora terrestris</name>
    <dbReference type="NCBI Taxonomy" id="56493"/>
    <lineage>
        <taxon>Eukaryota</taxon>
        <taxon>Fungi</taxon>
        <taxon>Dikarya</taxon>
        <taxon>Basidiomycota</taxon>
        <taxon>Agaricomycotina</taxon>
        <taxon>Agaricomycetes</taxon>
        <taxon>Thelephorales</taxon>
        <taxon>Thelephoraceae</taxon>
        <taxon>Thelephora</taxon>
    </lineage>
</organism>
<dbReference type="SUPFAM" id="SSF57667">
    <property type="entry name" value="beta-beta-alpha zinc fingers"/>
    <property type="match status" value="1"/>
</dbReference>
<keyword evidence="3 5" id="KW-0863">Zinc-finger</keyword>
<dbReference type="FunFam" id="3.30.160.60:FF:000065">
    <property type="entry name" value="B-cell CLL/lymphoma 6, member B"/>
    <property type="match status" value="1"/>
</dbReference>
<sequence>MRSHNEKPFRCKWPGCGKGFARAHDCKRHEQLHLNRRPHKCEGCGKSFQKRDALNRHLDSKERRECQKAQEEAQASGTVNSAGPSSGNTMGSGPTPSIHNAPDLQSSPR</sequence>
<dbReference type="AlphaFoldDB" id="A0A9P6LBV7"/>
<evidence type="ECO:0000256" key="2">
    <source>
        <dbReference type="ARBA" id="ARBA00022737"/>
    </source>
</evidence>
<keyword evidence="4" id="KW-0862">Zinc</keyword>
<dbReference type="GO" id="GO:0000981">
    <property type="term" value="F:DNA-binding transcription factor activity, RNA polymerase II-specific"/>
    <property type="evidence" value="ECO:0007669"/>
    <property type="project" value="UniProtKB-ARBA"/>
</dbReference>
<feature type="domain" description="C2H2-type" evidence="7">
    <location>
        <begin position="9"/>
        <end position="38"/>
    </location>
</feature>
<comment type="caution">
    <text evidence="8">The sequence shown here is derived from an EMBL/GenBank/DDBJ whole genome shotgun (WGS) entry which is preliminary data.</text>
</comment>
<keyword evidence="2" id="KW-0677">Repeat</keyword>
<name>A0A9P6LBV7_9AGAM</name>
<dbReference type="PANTHER" id="PTHR19818:SF139">
    <property type="entry name" value="PAIR-RULE PROTEIN ODD-PAIRED"/>
    <property type="match status" value="1"/>
</dbReference>
<evidence type="ECO:0000313" key="9">
    <source>
        <dbReference type="Proteomes" id="UP000736335"/>
    </source>
</evidence>
<evidence type="ECO:0000256" key="6">
    <source>
        <dbReference type="SAM" id="MobiDB-lite"/>
    </source>
</evidence>
<accession>A0A9P6LBV7</accession>
<gene>
    <name evidence="8" type="ORF">BJ322DRAFT_1039909</name>
</gene>
<dbReference type="OrthoDB" id="4748970at2759"/>
<dbReference type="InterPro" id="IPR013087">
    <property type="entry name" value="Znf_C2H2_type"/>
</dbReference>
<dbReference type="Proteomes" id="UP000736335">
    <property type="component" value="Unassembled WGS sequence"/>
</dbReference>
<dbReference type="GO" id="GO:0045944">
    <property type="term" value="P:positive regulation of transcription by RNA polymerase II"/>
    <property type="evidence" value="ECO:0007669"/>
    <property type="project" value="UniProtKB-ARBA"/>
</dbReference>
<evidence type="ECO:0000256" key="4">
    <source>
        <dbReference type="ARBA" id="ARBA00022833"/>
    </source>
</evidence>
<dbReference type="Gene3D" id="3.30.160.60">
    <property type="entry name" value="Classic Zinc Finger"/>
    <property type="match status" value="2"/>
</dbReference>
<dbReference type="GO" id="GO:0000978">
    <property type="term" value="F:RNA polymerase II cis-regulatory region sequence-specific DNA binding"/>
    <property type="evidence" value="ECO:0007669"/>
    <property type="project" value="TreeGrafter"/>
</dbReference>
<dbReference type="FunFam" id="3.30.160.60:FF:000125">
    <property type="entry name" value="Putative zinc finger protein 143"/>
    <property type="match status" value="1"/>
</dbReference>
<evidence type="ECO:0000313" key="8">
    <source>
        <dbReference type="EMBL" id="KAF9791122.1"/>
    </source>
</evidence>
<dbReference type="GO" id="GO:0005634">
    <property type="term" value="C:nucleus"/>
    <property type="evidence" value="ECO:0007669"/>
    <property type="project" value="TreeGrafter"/>
</dbReference>
<dbReference type="PROSITE" id="PS00028">
    <property type="entry name" value="ZINC_FINGER_C2H2_1"/>
    <property type="match status" value="1"/>
</dbReference>
<evidence type="ECO:0000256" key="3">
    <source>
        <dbReference type="ARBA" id="ARBA00022771"/>
    </source>
</evidence>
<dbReference type="PANTHER" id="PTHR19818">
    <property type="entry name" value="ZINC FINGER PROTEIN ZIC AND GLI"/>
    <property type="match status" value="1"/>
</dbReference>
<protein>
    <recommendedName>
        <fullName evidence="7">C2H2-type domain-containing protein</fullName>
    </recommendedName>
</protein>
<dbReference type="Pfam" id="PF00096">
    <property type="entry name" value="zf-C2H2"/>
    <property type="match status" value="1"/>
</dbReference>
<keyword evidence="1" id="KW-0479">Metal-binding</keyword>
<proteinExistence type="predicted"/>
<dbReference type="SMART" id="SM00355">
    <property type="entry name" value="ZnF_C2H2"/>
    <property type="match status" value="2"/>
</dbReference>
<reference evidence="8" key="1">
    <citation type="journal article" date="2020" name="Nat. Commun.">
        <title>Large-scale genome sequencing of mycorrhizal fungi provides insights into the early evolution of symbiotic traits.</title>
        <authorList>
            <person name="Miyauchi S."/>
            <person name="Kiss E."/>
            <person name="Kuo A."/>
            <person name="Drula E."/>
            <person name="Kohler A."/>
            <person name="Sanchez-Garcia M."/>
            <person name="Morin E."/>
            <person name="Andreopoulos B."/>
            <person name="Barry K.W."/>
            <person name="Bonito G."/>
            <person name="Buee M."/>
            <person name="Carver A."/>
            <person name="Chen C."/>
            <person name="Cichocki N."/>
            <person name="Clum A."/>
            <person name="Culley D."/>
            <person name="Crous P.W."/>
            <person name="Fauchery L."/>
            <person name="Girlanda M."/>
            <person name="Hayes R.D."/>
            <person name="Keri Z."/>
            <person name="LaButti K."/>
            <person name="Lipzen A."/>
            <person name="Lombard V."/>
            <person name="Magnuson J."/>
            <person name="Maillard F."/>
            <person name="Murat C."/>
            <person name="Nolan M."/>
            <person name="Ohm R.A."/>
            <person name="Pangilinan J."/>
            <person name="Pereira M.F."/>
            <person name="Perotto S."/>
            <person name="Peter M."/>
            <person name="Pfister S."/>
            <person name="Riley R."/>
            <person name="Sitrit Y."/>
            <person name="Stielow J.B."/>
            <person name="Szollosi G."/>
            <person name="Zifcakova L."/>
            <person name="Stursova M."/>
            <person name="Spatafora J.W."/>
            <person name="Tedersoo L."/>
            <person name="Vaario L.M."/>
            <person name="Yamada A."/>
            <person name="Yan M."/>
            <person name="Wang P."/>
            <person name="Xu J."/>
            <person name="Bruns T."/>
            <person name="Baldrian P."/>
            <person name="Vilgalys R."/>
            <person name="Dunand C."/>
            <person name="Henrissat B."/>
            <person name="Grigoriev I.V."/>
            <person name="Hibbett D."/>
            <person name="Nagy L.G."/>
            <person name="Martin F.M."/>
        </authorList>
    </citation>
    <scope>NUCLEOTIDE SEQUENCE</scope>
    <source>
        <strain evidence="8">UH-Tt-Lm1</strain>
    </source>
</reference>
<dbReference type="PROSITE" id="PS50157">
    <property type="entry name" value="ZINC_FINGER_C2H2_2"/>
    <property type="match status" value="2"/>
</dbReference>
<evidence type="ECO:0000256" key="1">
    <source>
        <dbReference type="ARBA" id="ARBA00022723"/>
    </source>
</evidence>
<dbReference type="InterPro" id="IPR050329">
    <property type="entry name" value="GLI_C2H2-zinc-finger"/>
</dbReference>
<feature type="compositionally biased region" description="Basic and acidic residues" evidence="6">
    <location>
        <begin position="59"/>
        <end position="71"/>
    </location>
</feature>
<dbReference type="InterPro" id="IPR036236">
    <property type="entry name" value="Znf_C2H2_sf"/>
</dbReference>
<dbReference type="EMBL" id="WIUZ02000002">
    <property type="protein sequence ID" value="KAF9791122.1"/>
    <property type="molecule type" value="Genomic_DNA"/>
</dbReference>
<reference evidence="8" key="2">
    <citation type="submission" date="2020-11" db="EMBL/GenBank/DDBJ databases">
        <authorList>
            <consortium name="DOE Joint Genome Institute"/>
            <person name="Kuo A."/>
            <person name="Miyauchi S."/>
            <person name="Kiss E."/>
            <person name="Drula E."/>
            <person name="Kohler A."/>
            <person name="Sanchez-Garcia M."/>
            <person name="Andreopoulos B."/>
            <person name="Barry K.W."/>
            <person name="Bonito G."/>
            <person name="Buee M."/>
            <person name="Carver A."/>
            <person name="Chen C."/>
            <person name="Cichocki N."/>
            <person name="Clum A."/>
            <person name="Culley D."/>
            <person name="Crous P.W."/>
            <person name="Fauchery L."/>
            <person name="Girlanda M."/>
            <person name="Hayes R."/>
            <person name="Keri Z."/>
            <person name="Labutti K."/>
            <person name="Lipzen A."/>
            <person name="Lombard V."/>
            <person name="Magnuson J."/>
            <person name="Maillard F."/>
            <person name="Morin E."/>
            <person name="Murat C."/>
            <person name="Nolan M."/>
            <person name="Ohm R."/>
            <person name="Pangilinan J."/>
            <person name="Pereira M."/>
            <person name="Perotto S."/>
            <person name="Peter M."/>
            <person name="Riley R."/>
            <person name="Sitrit Y."/>
            <person name="Stielow B."/>
            <person name="Szollosi G."/>
            <person name="Zifcakova L."/>
            <person name="Stursova M."/>
            <person name="Spatafora J.W."/>
            <person name="Tedersoo L."/>
            <person name="Vaario L.-M."/>
            <person name="Yamada A."/>
            <person name="Yan M."/>
            <person name="Wang P."/>
            <person name="Xu J."/>
            <person name="Bruns T."/>
            <person name="Baldrian P."/>
            <person name="Vilgalys R."/>
            <person name="Henrissat B."/>
            <person name="Grigoriev I.V."/>
            <person name="Hibbett D."/>
            <person name="Nagy L.G."/>
            <person name="Martin F.M."/>
        </authorList>
    </citation>
    <scope>NUCLEOTIDE SEQUENCE</scope>
    <source>
        <strain evidence="8">UH-Tt-Lm1</strain>
    </source>
</reference>
<feature type="compositionally biased region" description="Polar residues" evidence="6">
    <location>
        <begin position="73"/>
        <end position="109"/>
    </location>
</feature>
<feature type="domain" description="C2H2-type" evidence="7">
    <location>
        <begin position="39"/>
        <end position="57"/>
    </location>
</feature>
<keyword evidence="9" id="KW-1185">Reference proteome</keyword>
<feature type="region of interest" description="Disordered" evidence="6">
    <location>
        <begin position="59"/>
        <end position="109"/>
    </location>
</feature>
<evidence type="ECO:0000256" key="5">
    <source>
        <dbReference type="PROSITE-ProRule" id="PRU00042"/>
    </source>
</evidence>
<dbReference type="GO" id="GO:0008270">
    <property type="term" value="F:zinc ion binding"/>
    <property type="evidence" value="ECO:0007669"/>
    <property type="project" value="UniProtKB-KW"/>
</dbReference>
<evidence type="ECO:0000259" key="7">
    <source>
        <dbReference type="PROSITE" id="PS50157"/>
    </source>
</evidence>